<dbReference type="InterPro" id="IPR004332">
    <property type="entry name" value="Transposase_MuDR"/>
</dbReference>
<keyword evidence="4" id="KW-1185">Reference proteome</keyword>
<name>A0AAD8T3V5_LOLMU</name>
<comment type="caution">
    <text evidence="3">The sequence shown here is derived from an EMBL/GenBank/DDBJ whole genome shotgun (WGS) entry which is preliminary data.</text>
</comment>
<feature type="compositionally biased region" description="Basic and acidic residues" evidence="1">
    <location>
        <begin position="471"/>
        <end position="480"/>
    </location>
</feature>
<dbReference type="EMBL" id="JAUUTY010000003">
    <property type="protein sequence ID" value="KAK1668990.1"/>
    <property type="molecule type" value="Genomic_DNA"/>
</dbReference>
<gene>
    <name evidence="3" type="ORF">QYE76_057149</name>
</gene>
<evidence type="ECO:0000256" key="1">
    <source>
        <dbReference type="SAM" id="MobiDB-lite"/>
    </source>
</evidence>
<protein>
    <recommendedName>
        <fullName evidence="2">Transposase MuDR plant domain-containing protein</fullName>
    </recommendedName>
</protein>
<feature type="region of interest" description="Disordered" evidence="1">
    <location>
        <begin position="460"/>
        <end position="554"/>
    </location>
</feature>
<feature type="compositionally biased region" description="Basic and acidic residues" evidence="1">
    <location>
        <begin position="152"/>
        <end position="162"/>
    </location>
</feature>
<reference evidence="3" key="1">
    <citation type="submission" date="2023-07" db="EMBL/GenBank/DDBJ databases">
        <title>A chromosome-level genome assembly of Lolium multiflorum.</title>
        <authorList>
            <person name="Chen Y."/>
            <person name="Copetti D."/>
            <person name="Kolliker R."/>
            <person name="Studer B."/>
        </authorList>
    </citation>
    <scope>NUCLEOTIDE SEQUENCE</scope>
    <source>
        <strain evidence="3">02402/16</strain>
        <tissue evidence="3">Leaf</tissue>
    </source>
</reference>
<evidence type="ECO:0000259" key="2">
    <source>
        <dbReference type="Pfam" id="PF03108"/>
    </source>
</evidence>
<dbReference type="Pfam" id="PF03108">
    <property type="entry name" value="DBD_Tnp_Mut"/>
    <property type="match status" value="1"/>
</dbReference>
<evidence type="ECO:0000313" key="4">
    <source>
        <dbReference type="Proteomes" id="UP001231189"/>
    </source>
</evidence>
<feature type="region of interest" description="Disordered" evidence="1">
    <location>
        <begin position="152"/>
        <end position="174"/>
    </location>
</feature>
<proteinExistence type="predicted"/>
<sequence length="602" mass="67434">MEPPPPPGIRERLWMDDPPAYGTDPSFFSFLSSALCSSLLAAVVFMWRAKSRRDEKVHVYWMYPGKSLYEGLMPLVTEAHCIEMRRATALDKSLAIFVDHTNWVRIIRSDIILSRPAFAVHEPVAARQGRTDGGQGSVAAQSTSIVVAHEPGEECDQSHVADSDSSSGSDWCDSDYDAQDGDDDLFLDNVDIDVNDNNERIPIGDNEDEAALDDTDLNLQQGERDLLLAKMNAFNPEVDMDRPILKRGLQFANIEEARQALNAYIVRERVKIRRIKNDRTRLHAVCDVGCPWYMRVGFDLRRSGGFVITQYEGNHRCEKVYEMRVLTAAFLAKQFIQEFRDNQKMDLTTFAAKVQREYHILPARWKLGRARKAALLEIHGNEEAQFAQLREYDQDFDMPEILQNLFPQTPDERLDPSVRHDHMVYMMRQEAAAHAPSDVLQVPLPESQFVVAARESMPHGAARMTTATTEGRARMADSARGRGMAGTTADTTRGRGRAGRSAETARGRGRGRTLGLAKSTRNVGKKRAAHATTSATAGQNDDAATGNIQRRGYRTGPGSTYYMLFGDDRQPSPSSVPDLNDQCNEDMNIGEEPLDFNNFLSL</sequence>
<dbReference type="PANTHER" id="PTHR31973:SF191">
    <property type="entry name" value="OS05G0489400 PROTEIN"/>
    <property type="match status" value="1"/>
</dbReference>
<evidence type="ECO:0000313" key="3">
    <source>
        <dbReference type="EMBL" id="KAK1668990.1"/>
    </source>
</evidence>
<dbReference type="PANTHER" id="PTHR31973">
    <property type="entry name" value="POLYPROTEIN, PUTATIVE-RELATED"/>
    <property type="match status" value="1"/>
</dbReference>
<feature type="compositionally biased region" description="Low complexity" evidence="1">
    <location>
        <begin position="481"/>
        <end position="491"/>
    </location>
</feature>
<dbReference type="AlphaFoldDB" id="A0AAD8T3V5"/>
<feature type="domain" description="Transposase MuDR plant" evidence="2">
    <location>
        <begin position="245"/>
        <end position="295"/>
    </location>
</feature>
<dbReference type="Proteomes" id="UP001231189">
    <property type="component" value="Unassembled WGS sequence"/>
</dbReference>
<accession>A0AAD8T3V5</accession>
<organism evidence="3 4">
    <name type="scientific">Lolium multiflorum</name>
    <name type="common">Italian ryegrass</name>
    <name type="synonym">Lolium perenne subsp. multiflorum</name>
    <dbReference type="NCBI Taxonomy" id="4521"/>
    <lineage>
        <taxon>Eukaryota</taxon>
        <taxon>Viridiplantae</taxon>
        <taxon>Streptophyta</taxon>
        <taxon>Embryophyta</taxon>
        <taxon>Tracheophyta</taxon>
        <taxon>Spermatophyta</taxon>
        <taxon>Magnoliopsida</taxon>
        <taxon>Liliopsida</taxon>
        <taxon>Poales</taxon>
        <taxon>Poaceae</taxon>
        <taxon>BOP clade</taxon>
        <taxon>Pooideae</taxon>
        <taxon>Poodae</taxon>
        <taxon>Poeae</taxon>
        <taxon>Poeae Chloroplast Group 2 (Poeae type)</taxon>
        <taxon>Loliodinae</taxon>
        <taxon>Loliinae</taxon>
        <taxon>Lolium</taxon>
    </lineage>
</organism>